<organism evidence="2">
    <name type="scientific">Magnetococcus massalia (strain MO-1)</name>
    <dbReference type="NCBI Taxonomy" id="451514"/>
    <lineage>
        <taxon>Bacteria</taxon>
        <taxon>Pseudomonadati</taxon>
        <taxon>Pseudomonadota</taxon>
        <taxon>Magnetococcia</taxon>
        <taxon>Magnetococcales</taxon>
        <taxon>Magnetococcaceae</taxon>
        <taxon>Magnetococcus</taxon>
    </lineage>
</organism>
<dbReference type="PANTHER" id="PTHR15004">
    <property type="entry name" value="GLUTAMYL-TRNA(GLN) AMIDOTRANSFERASE SUBUNIT C, MITOCHONDRIAL"/>
    <property type="match status" value="1"/>
</dbReference>
<accession>A0A1S7LNT0</accession>
<reference evidence="2" key="1">
    <citation type="submission" date="2015-04" db="EMBL/GenBank/DDBJ databases">
        <authorList>
            <person name="Syromyatnikov M.Y."/>
            <person name="Popov V.N."/>
        </authorList>
    </citation>
    <scope>NUCLEOTIDE SEQUENCE</scope>
    <source>
        <strain evidence="2">MO-1</strain>
    </source>
</reference>
<dbReference type="NCBIfam" id="TIGR00135">
    <property type="entry name" value="gatC"/>
    <property type="match status" value="1"/>
</dbReference>
<keyword evidence="1" id="KW-0547">Nucleotide-binding</keyword>
<dbReference type="SUPFAM" id="SSF141000">
    <property type="entry name" value="Glu-tRNAGln amidotransferase C subunit"/>
    <property type="match status" value="1"/>
</dbReference>
<dbReference type="PANTHER" id="PTHR15004:SF0">
    <property type="entry name" value="GLUTAMYL-TRNA(GLN) AMIDOTRANSFERASE SUBUNIT C, MITOCHONDRIAL"/>
    <property type="match status" value="1"/>
</dbReference>
<dbReference type="Gene3D" id="1.10.20.60">
    <property type="entry name" value="Glu-tRNAGln amidotransferase C subunit, N-terminal domain"/>
    <property type="match status" value="1"/>
</dbReference>
<dbReference type="GO" id="GO:0050567">
    <property type="term" value="F:glutaminyl-tRNA synthase (glutamine-hydrolyzing) activity"/>
    <property type="evidence" value="ECO:0007669"/>
    <property type="project" value="UniProtKB-UniRule"/>
</dbReference>
<keyword evidence="2" id="KW-0808">Transferase</keyword>
<dbReference type="GO" id="GO:0006412">
    <property type="term" value="P:translation"/>
    <property type="evidence" value="ECO:0007669"/>
    <property type="project" value="UniProtKB-UniRule"/>
</dbReference>
<dbReference type="AlphaFoldDB" id="A0A1S7LNT0"/>
<evidence type="ECO:0000313" key="2">
    <source>
        <dbReference type="EMBL" id="CRH08093.1"/>
    </source>
</evidence>
<comment type="similarity">
    <text evidence="1">Belongs to the GatC family.</text>
</comment>
<sequence length="95" mass="10698">MSIDKDTVKHVANLARLEFNEEELDQFTGELSKILDFMQQLDELDTSDVEPLSHIMDVTLPQREDVVTNGNQRDAMLANAPEAAEGHFCVPKVIE</sequence>
<dbReference type="Pfam" id="PF02686">
    <property type="entry name" value="GatC"/>
    <property type="match status" value="1"/>
</dbReference>
<dbReference type="EC" id="6.3.5.-" evidence="1"/>
<dbReference type="GO" id="GO:0005524">
    <property type="term" value="F:ATP binding"/>
    <property type="evidence" value="ECO:0007669"/>
    <property type="project" value="UniProtKB-KW"/>
</dbReference>
<comment type="catalytic activity">
    <reaction evidence="1">
        <text>L-aspartyl-tRNA(Asn) + L-glutamine + ATP + H2O = L-asparaginyl-tRNA(Asn) + L-glutamate + ADP + phosphate + 2 H(+)</text>
        <dbReference type="Rhea" id="RHEA:14513"/>
        <dbReference type="Rhea" id="RHEA-COMP:9674"/>
        <dbReference type="Rhea" id="RHEA-COMP:9677"/>
        <dbReference type="ChEBI" id="CHEBI:15377"/>
        <dbReference type="ChEBI" id="CHEBI:15378"/>
        <dbReference type="ChEBI" id="CHEBI:29985"/>
        <dbReference type="ChEBI" id="CHEBI:30616"/>
        <dbReference type="ChEBI" id="CHEBI:43474"/>
        <dbReference type="ChEBI" id="CHEBI:58359"/>
        <dbReference type="ChEBI" id="CHEBI:78515"/>
        <dbReference type="ChEBI" id="CHEBI:78516"/>
        <dbReference type="ChEBI" id="CHEBI:456216"/>
    </reaction>
</comment>
<gene>
    <name evidence="1 2" type="primary">gatC</name>
    <name evidence="2" type="ORF">MAGMO_3965</name>
</gene>
<keyword evidence="1" id="KW-0067">ATP-binding</keyword>
<keyword evidence="1" id="KW-0648">Protein biosynthesis</keyword>
<protein>
    <recommendedName>
        <fullName evidence="1">Aspartyl/glutamyl-tRNA(Asn/Gln) amidotransferase subunit C</fullName>
        <shortName evidence="1">Asp/Glu-ADT subunit C</shortName>
        <ecNumber evidence="1">6.3.5.-</ecNumber>
    </recommendedName>
</protein>
<dbReference type="EMBL" id="LO017727">
    <property type="protein sequence ID" value="CRH08093.1"/>
    <property type="molecule type" value="Genomic_DNA"/>
</dbReference>
<dbReference type="InterPro" id="IPR036113">
    <property type="entry name" value="Asp/Glu-ADT_sf_sub_c"/>
</dbReference>
<comment type="catalytic activity">
    <reaction evidence="1">
        <text>L-glutamyl-tRNA(Gln) + L-glutamine + ATP + H2O = L-glutaminyl-tRNA(Gln) + L-glutamate + ADP + phosphate + H(+)</text>
        <dbReference type="Rhea" id="RHEA:17521"/>
        <dbReference type="Rhea" id="RHEA-COMP:9681"/>
        <dbReference type="Rhea" id="RHEA-COMP:9684"/>
        <dbReference type="ChEBI" id="CHEBI:15377"/>
        <dbReference type="ChEBI" id="CHEBI:15378"/>
        <dbReference type="ChEBI" id="CHEBI:29985"/>
        <dbReference type="ChEBI" id="CHEBI:30616"/>
        <dbReference type="ChEBI" id="CHEBI:43474"/>
        <dbReference type="ChEBI" id="CHEBI:58359"/>
        <dbReference type="ChEBI" id="CHEBI:78520"/>
        <dbReference type="ChEBI" id="CHEBI:78521"/>
        <dbReference type="ChEBI" id="CHEBI:456216"/>
    </reaction>
</comment>
<dbReference type="GO" id="GO:0070681">
    <property type="term" value="P:glutaminyl-tRNAGln biosynthesis via transamidation"/>
    <property type="evidence" value="ECO:0007669"/>
    <property type="project" value="TreeGrafter"/>
</dbReference>
<evidence type="ECO:0000256" key="1">
    <source>
        <dbReference type="HAMAP-Rule" id="MF_00122"/>
    </source>
</evidence>
<dbReference type="GO" id="GO:0050566">
    <property type="term" value="F:asparaginyl-tRNA synthase (glutamine-hydrolyzing) activity"/>
    <property type="evidence" value="ECO:0007669"/>
    <property type="project" value="RHEA"/>
</dbReference>
<keyword evidence="1 2" id="KW-0436">Ligase</keyword>
<proteinExistence type="inferred from homology"/>
<comment type="subunit">
    <text evidence="1">Heterotrimer of A, B and C subunits.</text>
</comment>
<name>A0A1S7LNT0_MAGMO</name>
<dbReference type="GO" id="GO:0016740">
    <property type="term" value="F:transferase activity"/>
    <property type="evidence" value="ECO:0007669"/>
    <property type="project" value="UniProtKB-KW"/>
</dbReference>
<dbReference type="GO" id="GO:0006450">
    <property type="term" value="P:regulation of translational fidelity"/>
    <property type="evidence" value="ECO:0007669"/>
    <property type="project" value="InterPro"/>
</dbReference>
<comment type="function">
    <text evidence="1">Allows the formation of correctly charged Asn-tRNA(Asn) or Gln-tRNA(Gln) through the transamidation of misacylated Asp-tRNA(Asn) or Glu-tRNA(Gln) in organisms which lack either or both of asparaginyl-tRNA or glutaminyl-tRNA synthetases. The reaction takes place in the presence of glutamine and ATP through an activated phospho-Asp-tRNA(Asn) or phospho-Glu-tRNA(Gln).</text>
</comment>
<dbReference type="InterPro" id="IPR003837">
    <property type="entry name" value="GatC"/>
</dbReference>
<dbReference type="HAMAP" id="MF_00122">
    <property type="entry name" value="GatC"/>
    <property type="match status" value="1"/>
</dbReference>